<dbReference type="GO" id="GO:0055085">
    <property type="term" value="P:transmembrane transport"/>
    <property type="evidence" value="ECO:0007669"/>
    <property type="project" value="InterPro"/>
</dbReference>
<feature type="transmembrane region" description="Helical" evidence="2">
    <location>
        <begin position="27"/>
        <end position="46"/>
    </location>
</feature>
<sequence length="140" mass="15600">MAQLSDKNTSFFTRFARWVSHATGSPYAFAMAVAVVLVWVVSGPLFGFSDTWQLVINTGTTIVTFLMVFAIQASQNRDSEAIQVKLDELIRAIEGAQNRLLDLEELEEDEIERIRGEYRQLASEARDDTSAGTDCPPAPR</sequence>
<name>A0A6I3KM43_9HYPH</name>
<dbReference type="InterPro" id="IPR007251">
    <property type="entry name" value="Iron_permease_Fet4"/>
</dbReference>
<dbReference type="EMBL" id="WMBQ01000001">
    <property type="protein sequence ID" value="MTD94832.1"/>
    <property type="molecule type" value="Genomic_DNA"/>
</dbReference>
<keyword evidence="2" id="KW-1133">Transmembrane helix</keyword>
<keyword evidence="2" id="KW-0472">Membrane</keyword>
<evidence type="ECO:0000313" key="3">
    <source>
        <dbReference type="EMBL" id="MTD94832.1"/>
    </source>
</evidence>
<evidence type="ECO:0000313" key="4">
    <source>
        <dbReference type="Proteomes" id="UP000440694"/>
    </source>
</evidence>
<protein>
    <submittedName>
        <fullName evidence="3">Low affinity iron permease family protein</fullName>
    </submittedName>
</protein>
<dbReference type="AlphaFoldDB" id="A0A6I3KM43"/>
<organism evidence="3 4">
    <name type="scientific">Hyphomicrobium album</name>
    <dbReference type="NCBI Taxonomy" id="2665159"/>
    <lineage>
        <taxon>Bacteria</taxon>
        <taxon>Pseudomonadati</taxon>
        <taxon>Pseudomonadota</taxon>
        <taxon>Alphaproteobacteria</taxon>
        <taxon>Hyphomicrobiales</taxon>
        <taxon>Hyphomicrobiaceae</taxon>
        <taxon>Hyphomicrobium</taxon>
    </lineage>
</organism>
<feature type="transmembrane region" description="Helical" evidence="2">
    <location>
        <begin position="52"/>
        <end position="71"/>
    </location>
</feature>
<keyword evidence="4" id="KW-1185">Reference proteome</keyword>
<dbReference type="Proteomes" id="UP000440694">
    <property type="component" value="Unassembled WGS sequence"/>
</dbReference>
<gene>
    <name evidence="3" type="ORF">GIW81_10865</name>
</gene>
<dbReference type="Pfam" id="PF04120">
    <property type="entry name" value="Iron_permease"/>
    <property type="match status" value="1"/>
</dbReference>
<evidence type="ECO:0000256" key="2">
    <source>
        <dbReference type="SAM" id="Phobius"/>
    </source>
</evidence>
<comment type="caution">
    <text evidence="3">The sequence shown here is derived from an EMBL/GenBank/DDBJ whole genome shotgun (WGS) entry which is preliminary data.</text>
</comment>
<evidence type="ECO:0000256" key="1">
    <source>
        <dbReference type="SAM" id="MobiDB-lite"/>
    </source>
</evidence>
<accession>A0A6I3KM43</accession>
<reference evidence="3 4" key="1">
    <citation type="submission" date="2019-11" db="EMBL/GenBank/DDBJ databases">
        <title>Identification of a novel strain.</title>
        <authorList>
            <person name="Xu Q."/>
            <person name="Wang G."/>
        </authorList>
    </citation>
    <scope>NUCLEOTIDE SEQUENCE [LARGE SCALE GENOMIC DNA]</scope>
    <source>
        <strain evidence="4">xq</strain>
    </source>
</reference>
<keyword evidence="2" id="KW-0812">Transmembrane</keyword>
<feature type="region of interest" description="Disordered" evidence="1">
    <location>
        <begin position="121"/>
        <end position="140"/>
    </location>
</feature>
<proteinExistence type="predicted"/>
<dbReference type="RefSeq" id="WP_154739206.1">
    <property type="nucleotide sequence ID" value="NZ_WMBQ01000001.1"/>
</dbReference>